<evidence type="ECO:0000313" key="1">
    <source>
        <dbReference type="EMBL" id="MBW87237.1"/>
    </source>
</evidence>
<name>A0A2P2J1B6_RHIMU</name>
<proteinExistence type="predicted"/>
<reference evidence="1" key="1">
    <citation type="submission" date="2018-02" db="EMBL/GenBank/DDBJ databases">
        <title>Rhizophora mucronata_Transcriptome.</title>
        <authorList>
            <person name="Meera S.P."/>
            <person name="Sreeshan A."/>
            <person name="Augustine A."/>
        </authorList>
    </citation>
    <scope>NUCLEOTIDE SEQUENCE</scope>
    <source>
        <tissue evidence="1">Leaf</tissue>
    </source>
</reference>
<protein>
    <submittedName>
        <fullName evidence="1">Uncharacterized protein LOC105114178 isoform X2</fullName>
    </submittedName>
</protein>
<dbReference type="EMBL" id="GGEC01006754">
    <property type="protein sequence ID" value="MBW87237.1"/>
    <property type="molecule type" value="Transcribed_RNA"/>
</dbReference>
<sequence>MTKRPSSTVSLPCSCENNGERFVGAVRHGCPTRLQLQFQLFFFFVACP</sequence>
<dbReference type="AlphaFoldDB" id="A0A2P2J1B6"/>
<accession>A0A2P2J1B6</accession>
<organism evidence="1">
    <name type="scientific">Rhizophora mucronata</name>
    <name type="common">Asiatic mangrove</name>
    <dbReference type="NCBI Taxonomy" id="61149"/>
    <lineage>
        <taxon>Eukaryota</taxon>
        <taxon>Viridiplantae</taxon>
        <taxon>Streptophyta</taxon>
        <taxon>Embryophyta</taxon>
        <taxon>Tracheophyta</taxon>
        <taxon>Spermatophyta</taxon>
        <taxon>Magnoliopsida</taxon>
        <taxon>eudicotyledons</taxon>
        <taxon>Gunneridae</taxon>
        <taxon>Pentapetalae</taxon>
        <taxon>rosids</taxon>
        <taxon>fabids</taxon>
        <taxon>Malpighiales</taxon>
        <taxon>Rhizophoraceae</taxon>
        <taxon>Rhizophora</taxon>
    </lineage>
</organism>